<name>A0ABY7E967_MYAAR</name>
<dbReference type="EMBL" id="CP111016">
    <property type="protein sequence ID" value="WAR06562.1"/>
    <property type="molecule type" value="Genomic_DNA"/>
</dbReference>
<evidence type="ECO:0000313" key="1">
    <source>
        <dbReference type="EMBL" id="WAR06562.1"/>
    </source>
</evidence>
<reference evidence="1" key="1">
    <citation type="submission" date="2022-11" db="EMBL/GenBank/DDBJ databases">
        <title>Centuries of genome instability and evolution in soft-shell clam transmissible cancer (bioRxiv).</title>
        <authorList>
            <person name="Hart S.F.M."/>
            <person name="Yonemitsu M.A."/>
            <person name="Giersch R.M."/>
            <person name="Beal B.F."/>
            <person name="Arriagada G."/>
            <person name="Davis B.W."/>
            <person name="Ostrander E.A."/>
            <person name="Goff S.P."/>
            <person name="Metzger M.J."/>
        </authorList>
    </citation>
    <scope>NUCLEOTIDE SEQUENCE</scope>
    <source>
        <strain evidence="1">MELC-2E11</strain>
        <tissue evidence="1">Siphon/mantle</tissue>
    </source>
</reference>
<evidence type="ECO:0000313" key="2">
    <source>
        <dbReference type="Proteomes" id="UP001164746"/>
    </source>
</evidence>
<gene>
    <name evidence="1" type="ORF">MAR_021931</name>
</gene>
<proteinExistence type="predicted"/>
<organism evidence="1 2">
    <name type="scientific">Mya arenaria</name>
    <name type="common">Soft-shell clam</name>
    <dbReference type="NCBI Taxonomy" id="6604"/>
    <lineage>
        <taxon>Eukaryota</taxon>
        <taxon>Metazoa</taxon>
        <taxon>Spiralia</taxon>
        <taxon>Lophotrochozoa</taxon>
        <taxon>Mollusca</taxon>
        <taxon>Bivalvia</taxon>
        <taxon>Autobranchia</taxon>
        <taxon>Heteroconchia</taxon>
        <taxon>Euheterodonta</taxon>
        <taxon>Imparidentia</taxon>
        <taxon>Neoheterodontei</taxon>
        <taxon>Myida</taxon>
        <taxon>Myoidea</taxon>
        <taxon>Myidae</taxon>
        <taxon>Mya</taxon>
    </lineage>
</organism>
<protein>
    <submittedName>
        <fullName evidence="1">Uncharacterized protein</fullName>
    </submittedName>
</protein>
<keyword evidence="2" id="KW-1185">Reference proteome</keyword>
<dbReference type="Proteomes" id="UP001164746">
    <property type="component" value="Chromosome 5"/>
</dbReference>
<accession>A0ABY7E967</accession>
<sequence>MTLSSWIYIGLSSRPSFTKYPMLPNGFLMEELGSTIVTHVSTGLVVGFKMLKQTRHVTLCELFVIPTFKSTDSASYCEGINSFVLPFFFHSEVLSFQGKLSSSMESNIQDERIYSVKVICGVCKYKDTDVEVIADVVDQTDELNLKYLADIEHSDTKRPQISEKLNKRRNKNRVKKPKTELVWTLRNNL</sequence>